<evidence type="ECO:0000259" key="12">
    <source>
        <dbReference type="PROSITE" id="PS50893"/>
    </source>
</evidence>
<dbReference type="Gene3D" id="1.20.1560.10">
    <property type="entry name" value="ABC transporter type 1, transmembrane domain"/>
    <property type="match status" value="2"/>
</dbReference>
<keyword evidence="4" id="KW-1003">Cell membrane</keyword>
<keyword evidence="6" id="KW-0547">Nucleotide-binding</keyword>
<evidence type="ECO:0000256" key="7">
    <source>
        <dbReference type="ARBA" id="ARBA00022840"/>
    </source>
</evidence>
<evidence type="ECO:0000256" key="6">
    <source>
        <dbReference type="ARBA" id="ARBA00022741"/>
    </source>
</evidence>
<dbReference type="PANTHER" id="PTHR24223">
    <property type="entry name" value="ATP-BINDING CASSETTE SUB-FAMILY C"/>
    <property type="match status" value="1"/>
</dbReference>
<keyword evidence="10" id="KW-0325">Glycoprotein</keyword>
<accession>A0AAE1J282</accession>
<organism evidence="14 15">
    <name type="scientific">Trichoderma aggressivum f. europaeum</name>
    <dbReference type="NCBI Taxonomy" id="173218"/>
    <lineage>
        <taxon>Eukaryota</taxon>
        <taxon>Fungi</taxon>
        <taxon>Dikarya</taxon>
        <taxon>Ascomycota</taxon>
        <taxon>Pezizomycotina</taxon>
        <taxon>Sordariomycetes</taxon>
        <taxon>Hypocreomycetidae</taxon>
        <taxon>Hypocreales</taxon>
        <taxon>Hypocreaceae</taxon>
        <taxon>Trichoderma</taxon>
    </lineage>
</organism>
<feature type="transmembrane region" description="Helical" evidence="11">
    <location>
        <begin position="148"/>
        <end position="167"/>
    </location>
</feature>
<keyword evidence="8 11" id="KW-1133">Transmembrane helix</keyword>
<dbReference type="CDD" id="cd03250">
    <property type="entry name" value="ABCC_MRP_domain1"/>
    <property type="match status" value="1"/>
</dbReference>
<feature type="domain" description="ABC transporter" evidence="12">
    <location>
        <begin position="1156"/>
        <end position="1384"/>
    </location>
</feature>
<dbReference type="InterPro" id="IPR011527">
    <property type="entry name" value="ABC1_TM_dom"/>
</dbReference>
<evidence type="ECO:0000256" key="9">
    <source>
        <dbReference type="ARBA" id="ARBA00023136"/>
    </source>
</evidence>
<feature type="domain" description="ABC transporter" evidence="12">
    <location>
        <begin position="608"/>
        <end position="838"/>
    </location>
</feature>
<feature type="transmembrane region" description="Helical" evidence="11">
    <location>
        <begin position="262"/>
        <end position="282"/>
    </location>
</feature>
<evidence type="ECO:0008006" key="16">
    <source>
        <dbReference type="Google" id="ProtNLM"/>
    </source>
</evidence>
<evidence type="ECO:0000256" key="11">
    <source>
        <dbReference type="SAM" id="Phobius"/>
    </source>
</evidence>
<dbReference type="GeneID" id="87924261"/>
<sequence>MDSNATSLAPQLADQFNFTLFFEQIVLSILPSAIFLCASVPRILSLVRKPLQVSHGWLLRLKLGVCSFFVGTQIALLILWVLSSAVNGSVPVVASVLKLAISAVLLYLSYQEHYRWIQPSILTRGYLGLTILLELVEARTLWSRLGHVAIAAVFTVSVAVKFVILLLEELPRPPSPAFNKNYRAEESTGDLPNRTQGWWPRLYSLLKKGSRGILTQDDLGDIDEKFDSSTLLASATSAWADSRKSGRYSLVWAMLRTFKLQCLIIAVPRLLFSALMFAQPFLINRVIDFVGKSSVRYNQEVARGLIAATFLVYAGIAVTRFGYKQLIFQLNTMIRGALVGLIYQKTMTLEASSIAESAPLTLMSTDIDGIISATRAFHDLWPGAIELGAGLFLLDRKAGHSSFLVLVPGILCWLASRTISQTTIPAQRAWNEAIQTRVSVTSSMLGQIKGIKMMGRSDYMAQTIQSFRGFELDMSKKLRTMLAWATSLSSAVNQLSPIVVIAVAVFWAKGSSDFRASDIFTTLSIVILVSQPISNLVESYPVCISGLACWGRIQSFLLLREKADHRDFFRTLGTRLPSPNDIYMRSSEPGIELQALPCLAREAPSPVVDIRQATFATNDQQTDKTELLRDINFRLPAGSISMVVGPVGCGKSSLLKGILGELHMTSGAVHLATSSISYCDQTPWLQNVSLRDNIVGPFRFDKEWYAQVITACALDRDFASLPCGDKTLVGSEGLALSGGQRRRVGLARAVYSRRGLVLLDDVLSGLDGTTAATVFRSLLGDDGLLRRRDVTVLFATHSIQFLHKADFVTILESGMIKYNQVKFDSIDEGMRSMIRRNAKETSIDTRPNVDSEAEIGQLRLHEATTRNPGDADLTRQTGDFSLYMFYLRSIGPVFALALAILATLFTIFRKMPQIWLRIWTQHGIDEDRGYFLGVYLMFAVACFASIWMLSRFHPTDSGVDTFNIVAEIAIIASGARYVVAIIPFCMVALYFLQAFYLRTSRQIRHLDLEAKSPLYVHFSETLSGLVTIRAMGWKREFMEKNSERLNKSQTPFYLLYSVQRWLNVVLDFFVCFIATILVAFAVLMRHSTSEAAIGLAMVNVISFNNTLAFLINSWTNLESCLGAVARLRSFLKETPKEALEAERHDPPRGWPTRGDIEFINVTSSYSHKLTPTIKNVSLTVKAGQKVAICGRTGSGKSSLILTLLRLLDLRSGSLRIDGMDLAVFRREAIRSRISTLPQEPVILPGTVRENLYPADKVFSDTDLITALEKTGMWEAISARGGLGVELDTMGLSMGQKQLFCLSRAILHKTKILLLDEATSSLDHDTGEKLRRVIQAEFAGCTVLEVTHKMEAITSYDAVVVMQDGEITHMGDPRELLQSELSGST</sequence>
<dbReference type="GO" id="GO:0005886">
    <property type="term" value="C:plasma membrane"/>
    <property type="evidence" value="ECO:0007669"/>
    <property type="project" value="UniProtKB-SubCell"/>
</dbReference>
<gene>
    <name evidence="14" type="ORF">Triagg1_9402</name>
</gene>
<feature type="transmembrane region" description="Helical" evidence="11">
    <location>
        <begin position="302"/>
        <end position="323"/>
    </location>
</feature>
<dbReference type="InterPro" id="IPR017871">
    <property type="entry name" value="ABC_transporter-like_CS"/>
</dbReference>
<dbReference type="InterPro" id="IPR027417">
    <property type="entry name" value="P-loop_NTPase"/>
</dbReference>
<dbReference type="SMART" id="SM00382">
    <property type="entry name" value="AAA"/>
    <property type="match status" value="2"/>
</dbReference>
<evidence type="ECO:0000256" key="3">
    <source>
        <dbReference type="ARBA" id="ARBA00022448"/>
    </source>
</evidence>
<feature type="domain" description="ABC transmembrane type-1" evidence="13">
    <location>
        <begin position="981"/>
        <end position="1119"/>
    </location>
</feature>
<dbReference type="PROSITE" id="PS00211">
    <property type="entry name" value="ABC_TRANSPORTER_1"/>
    <property type="match status" value="1"/>
</dbReference>
<keyword evidence="3" id="KW-0813">Transport</keyword>
<feature type="transmembrane region" description="Helical" evidence="11">
    <location>
        <begin position="968"/>
        <end position="992"/>
    </location>
</feature>
<dbReference type="FunFam" id="3.40.50.300:FF:002145">
    <property type="entry name" value="ABC transporter (MsbA subfamily)"/>
    <property type="match status" value="1"/>
</dbReference>
<dbReference type="PANTHER" id="PTHR24223:SF399">
    <property type="entry name" value="ABC TRANSPORTER ATNG"/>
    <property type="match status" value="1"/>
</dbReference>
<evidence type="ECO:0000313" key="14">
    <source>
        <dbReference type="EMBL" id="KAK4063525.1"/>
    </source>
</evidence>
<reference evidence="14" key="1">
    <citation type="submission" date="2023-11" db="EMBL/GenBank/DDBJ databases">
        <title>The genome sequences of three competitors of mushroom-forming fungi.</title>
        <authorList>
            <person name="Beijen E."/>
            <person name="Ohm R.A."/>
        </authorList>
    </citation>
    <scope>NUCLEOTIDE SEQUENCE</scope>
    <source>
        <strain evidence="14">CBS 100526</strain>
    </source>
</reference>
<evidence type="ECO:0000259" key="13">
    <source>
        <dbReference type="PROSITE" id="PS50929"/>
    </source>
</evidence>
<feature type="transmembrane region" description="Helical" evidence="11">
    <location>
        <begin position="88"/>
        <end position="109"/>
    </location>
</feature>
<dbReference type="SUPFAM" id="SSF52540">
    <property type="entry name" value="P-loop containing nucleoside triphosphate hydrolases"/>
    <property type="match status" value="2"/>
</dbReference>
<proteinExistence type="inferred from homology"/>
<dbReference type="PROSITE" id="PS50893">
    <property type="entry name" value="ABC_TRANSPORTER_2"/>
    <property type="match status" value="2"/>
</dbReference>
<dbReference type="RefSeq" id="XP_062751696.1">
    <property type="nucleotide sequence ID" value="XM_062904356.1"/>
</dbReference>
<dbReference type="InterPro" id="IPR044726">
    <property type="entry name" value="ABCC_6TM_D2"/>
</dbReference>
<dbReference type="EMBL" id="JAWRVG010000052">
    <property type="protein sequence ID" value="KAK4063525.1"/>
    <property type="molecule type" value="Genomic_DNA"/>
</dbReference>
<protein>
    <recommendedName>
        <fullName evidence="16">ABC transporter</fullName>
    </recommendedName>
</protein>
<feature type="transmembrane region" description="Helical" evidence="11">
    <location>
        <begin position="20"/>
        <end position="40"/>
    </location>
</feature>
<name>A0AAE1J282_9HYPO</name>
<dbReference type="Pfam" id="PF00664">
    <property type="entry name" value="ABC_membrane"/>
    <property type="match status" value="2"/>
</dbReference>
<dbReference type="CDD" id="cd18580">
    <property type="entry name" value="ABC_6TM_ABCC_D2"/>
    <property type="match status" value="1"/>
</dbReference>
<feature type="domain" description="ABC transmembrane type-1" evidence="13">
    <location>
        <begin position="270"/>
        <end position="545"/>
    </location>
</feature>
<dbReference type="PROSITE" id="PS50929">
    <property type="entry name" value="ABC_TM1F"/>
    <property type="match status" value="2"/>
</dbReference>
<dbReference type="InterPro" id="IPR036640">
    <property type="entry name" value="ABC1_TM_sf"/>
</dbReference>
<dbReference type="GO" id="GO:0016887">
    <property type="term" value="F:ATP hydrolysis activity"/>
    <property type="evidence" value="ECO:0007669"/>
    <property type="project" value="InterPro"/>
</dbReference>
<keyword evidence="9 11" id="KW-0472">Membrane</keyword>
<keyword evidence="15" id="KW-1185">Reference proteome</keyword>
<dbReference type="Proteomes" id="UP001273209">
    <property type="component" value="Unassembled WGS sequence"/>
</dbReference>
<evidence type="ECO:0000256" key="1">
    <source>
        <dbReference type="ARBA" id="ARBA00004651"/>
    </source>
</evidence>
<keyword evidence="7" id="KW-0067">ATP-binding</keyword>
<evidence type="ECO:0000313" key="15">
    <source>
        <dbReference type="Proteomes" id="UP001273209"/>
    </source>
</evidence>
<comment type="similarity">
    <text evidence="2">Belongs to the ABC transporter superfamily. ABCC family. Conjugate transporter (TC 3.A.1.208) subfamily.</text>
</comment>
<dbReference type="Gene3D" id="3.40.50.300">
    <property type="entry name" value="P-loop containing nucleotide triphosphate hydrolases"/>
    <property type="match status" value="2"/>
</dbReference>
<dbReference type="InterPro" id="IPR050173">
    <property type="entry name" value="ABC_transporter_C-like"/>
</dbReference>
<feature type="transmembrane region" description="Helical" evidence="11">
    <location>
        <begin position="929"/>
        <end position="948"/>
    </location>
</feature>
<evidence type="ECO:0000256" key="2">
    <source>
        <dbReference type="ARBA" id="ARBA00009726"/>
    </source>
</evidence>
<feature type="transmembrane region" description="Helical" evidence="11">
    <location>
        <begin position="61"/>
        <end position="82"/>
    </location>
</feature>
<dbReference type="InterPro" id="IPR003439">
    <property type="entry name" value="ABC_transporter-like_ATP-bd"/>
</dbReference>
<dbReference type="GO" id="GO:0140359">
    <property type="term" value="F:ABC-type transporter activity"/>
    <property type="evidence" value="ECO:0007669"/>
    <property type="project" value="InterPro"/>
</dbReference>
<keyword evidence="5 11" id="KW-0812">Transmembrane</keyword>
<dbReference type="SUPFAM" id="SSF90123">
    <property type="entry name" value="ABC transporter transmembrane region"/>
    <property type="match status" value="2"/>
</dbReference>
<evidence type="ECO:0000256" key="10">
    <source>
        <dbReference type="ARBA" id="ARBA00023180"/>
    </source>
</evidence>
<comment type="caution">
    <text evidence="14">The sequence shown here is derived from an EMBL/GenBank/DDBJ whole genome shotgun (WGS) entry which is preliminary data.</text>
</comment>
<evidence type="ECO:0000256" key="5">
    <source>
        <dbReference type="ARBA" id="ARBA00022692"/>
    </source>
</evidence>
<dbReference type="Pfam" id="PF00005">
    <property type="entry name" value="ABC_tran"/>
    <property type="match status" value="2"/>
</dbReference>
<comment type="subcellular location">
    <subcellularLocation>
        <location evidence="1">Cell membrane</location>
        <topology evidence="1">Multi-pass membrane protein</topology>
    </subcellularLocation>
</comment>
<dbReference type="GO" id="GO:0005524">
    <property type="term" value="F:ATP binding"/>
    <property type="evidence" value="ECO:0007669"/>
    <property type="project" value="UniProtKB-KW"/>
</dbReference>
<dbReference type="InterPro" id="IPR056227">
    <property type="entry name" value="TMD0_ABC"/>
</dbReference>
<dbReference type="InterPro" id="IPR003593">
    <property type="entry name" value="AAA+_ATPase"/>
</dbReference>
<feature type="transmembrane region" description="Helical" evidence="11">
    <location>
        <begin position="885"/>
        <end position="908"/>
    </location>
</feature>
<evidence type="ECO:0000256" key="4">
    <source>
        <dbReference type="ARBA" id="ARBA00022475"/>
    </source>
</evidence>
<dbReference type="Pfam" id="PF24357">
    <property type="entry name" value="TMD0_ABC"/>
    <property type="match status" value="1"/>
</dbReference>
<feature type="transmembrane region" description="Helical" evidence="11">
    <location>
        <begin position="1061"/>
        <end position="1084"/>
    </location>
</feature>
<evidence type="ECO:0000256" key="8">
    <source>
        <dbReference type="ARBA" id="ARBA00022989"/>
    </source>
</evidence>
<dbReference type="FunFam" id="1.20.1560.10:FF:000055">
    <property type="entry name" value="ABC multidrug transporter (Eurofung)"/>
    <property type="match status" value="1"/>
</dbReference>